<evidence type="ECO:0000259" key="1">
    <source>
        <dbReference type="PROSITE" id="PS51186"/>
    </source>
</evidence>
<dbReference type="AlphaFoldDB" id="A0A5D4KEG8"/>
<keyword evidence="2" id="KW-0808">Transferase</keyword>
<dbReference type="RefSeq" id="WP_148947048.1">
    <property type="nucleotide sequence ID" value="NZ_VTEH01000008.1"/>
</dbReference>
<name>A0A5D4KEG8_9BACI</name>
<dbReference type="InterPro" id="IPR016181">
    <property type="entry name" value="Acyl_CoA_acyltransferase"/>
</dbReference>
<feature type="domain" description="N-acetyltransferase" evidence="1">
    <location>
        <begin position="141"/>
        <end position="280"/>
    </location>
</feature>
<feature type="domain" description="N-acetyltransferase" evidence="1">
    <location>
        <begin position="1"/>
        <end position="148"/>
    </location>
</feature>
<dbReference type="EMBL" id="VTEH01000008">
    <property type="protein sequence ID" value="TYR75125.1"/>
    <property type="molecule type" value="Genomic_DNA"/>
</dbReference>
<protein>
    <submittedName>
        <fullName evidence="2">GNAT family N-acetyltransferase</fullName>
    </submittedName>
</protein>
<dbReference type="Gene3D" id="3.40.630.30">
    <property type="match status" value="2"/>
</dbReference>
<reference evidence="2 3" key="1">
    <citation type="submission" date="2019-08" db="EMBL/GenBank/DDBJ databases">
        <title>Bacillus genomes from the desert of Cuatro Cienegas, Coahuila.</title>
        <authorList>
            <person name="Olmedo-Alvarez G."/>
        </authorList>
    </citation>
    <scope>NUCLEOTIDE SEQUENCE [LARGE SCALE GENOMIC DNA]</scope>
    <source>
        <strain evidence="2 3">CH40_1T</strain>
    </source>
</reference>
<proteinExistence type="predicted"/>
<dbReference type="GO" id="GO:0016747">
    <property type="term" value="F:acyltransferase activity, transferring groups other than amino-acyl groups"/>
    <property type="evidence" value="ECO:0007669"/>
    <property type="project" value="InterPro"/>
</dbReference>
<gene>
    <name evidence="2" type="ORF">FZC79_11975</name>
</gene>
<dbReference type="CDD" id="cd04301">
    <property type="entry name" value="NAT_SF"/>
    <property type="match status" value="2"/>
</dbReference>
<evidence type="ECO:0000313" key="2">
    <source>
        <dbReference type="EMBL" id="TYR75125.1"/>
    </source>
</evidence>
<dbReference type="InterPro" id="IPR000182">
    <property type="entry name" value="GNAT_dom"/>
</dbReference>
<dbReference type="Pfam" id="PF13508">
    <property type="entry name" value="Acetyltransf_7"/>
    <property type="match status" value="1"/>
</dbReference>
<dbReference type="SUPFAM" id="SSF55729">
    <property type="entry name" value="Acyl-CoA N-acyltransferases (Nat)"/>
    <property type="match status" value="2"/>
</dbReference>
<evidence type="ECO:0000313" key="3">
    <source>
        <dbReference type="Proteomes" id="UP000323317"/>
    </source>
</evidence>
<organism evidence="2 3">
    <name type="scientific">Rossellomorea vietnamensis</name>
    <dbReference type="NCBI Taxonomy" id="218284"/>
    <lineage>
        <taxon>Bacteria</taxon>
        <taxon>Bacillati</taxon>
        <taxon>Bacillota</taxon>
        <taxon>Bacilli</taxon>
        <taxon>Bacillales</taxon>
        <taxon>Bacillaceae</taxon>
        <taxon>Rossellomorea</taxon>
    </lineage>
</organism>
<dbReference type="PROSITE" id="PS51186">
    <property type="entry name" value="GNAT"/>
    <property type="match status" value="2"/>
</dbReference>
<comment type="caution">
    <text evidence="2">The sequence shown here is derived from an EMBL/GenBank/DDBJ whole genome shotgun (WGS) entry which is preliminary data.</text>
</comment>
<dbReference type="PANTHER" id="PTHR43072">
    <property type="entry name" value="N-ACETYLTRANSFERASE"/>
    <property type="match status" value="1"/>
</dbReference>
<sequence>MIRNYSPSDSERINELFNTIDTGYEVDRVEEIEKNADKFILYEEDGITGAAYAVLSVNGAGEKQADVKIYVEPSSRNKGIGTKLFQELSSYAEAEKQEVLTASIRVDKRDPAGFYQKNGMDKWWGSPSLVYKGPLFPETKTTFELYDNKLFQQFVKIVQECYYPLHEEIDLKPYLASPESVKTYQLRDPGNVYVAMDGDNIMASVSIGKGEVDNLMVSPHYQKRGLGREALHFAMNRMLQEGYEEIHICYMENNKAAEKLYYTAGFNMLENMNVYRKYIL</sequence>
<accession>A0A5D4KEG8</accession>
<dbReference type="Pfam" id="PF00583">
    <property type="entry name" value="Acetyltransf_1"/>
    <property type="match status" value="1"/>
</dbReference>
<dbReference type="Proteomes" id="UP000323317">
    <property type="component" value="Unassembled WGS sequence"/>
</dbReference>